<comment type="similarity">
    <text evidence="2">Belongs to the UPP synthase family.</text>
</comment>
<feature type="binding site" evidence="2">
    <location>
        <position position="71"/>
    </location>
    <ligand>
        <name>substrate</name>
    </ligand>
</feature>
<dbReference type="Pfam" id="PF01255">
    <property type="entry name" value="Prenyltransf"/>
    <property type="match status" value="1"/>
</dbReference>
<sequence length="241" mass="27787">MTELKLDVPPERIPRHIAIIMDGNGRWAKKRGLPRLAGHRQGTENLRRIIKACVEFGIKYLTIYAFSTENWGRPEDEVRGLNQIFNDAFVNEFDELNRQGVRIIHLGQREGIGSDMMAKIDDAVEKSKTNDRLTLSVGLNYGSRNEIMHAVRKIVADGIPVDQITEPLISDYLFTKGIPDPDLVIRTSGELRLSNFLLWQSAYSEWVFPDVLWPDYSREELIKSIQEYAKRDRRFGKINDK</sequence>
<feature type="binding site" evidence="2">
    <location>
        <position position="73"/>
    </location>
    <ligand>
        <name>substrate</name>
    </ligand>
</feature>
<dbReference type="InterPro" id="IPR001441">
    <property type="entry name" value="UPP_synth-like"/>
</dbReference>
<protein>
    <recommendedName>
        <fullName evidence="2">Isoprenyl transferase</fullName>
        <ecNumber evidence="2">2.5.1.-</ecNumber>
    </recommendedName>
</protein>
<evidence type="ECO:0000313" key="4">
    <source>
        <dbReference type="Proteomes" id="UP000053370"/>
    </source>
</evidence>
<keyword evidence="2" id="KW-0479">Metal-binding</keyword>
<dbReference type="GO" id="GO:0005829">
    <property type="term" value="C:cytosol"/>
    <property type="evidence" value="ECO:0007669"/>
    <property type="project" value="TreeGrafter"/>
</dbReference>
<dbReference type="NCBIfam" id="TIGR00055">
    <property type="entry name" value="uppS"/>
    <property type="match status" value="1"/>
</dbReference>
<organism evidence="3">
    <name type="scientific">Flexilinea flocculi</name>
    <dbReference type="NCBI Taxonomy" id="1678840"/>
    <lineage>
        <taxon>Bacteria</taxon>
        <taxon>Bacillati</taxon>
        <taxon>Chloroflexota</taxon>
        <taxon>Anaerolineae</taxon>
        <taxon>Anaerolineales</taxon>
        <taxon>Anaerolineaceae</taxon>
        <taxon>Flexilinea</taxon>
    </lineage>
</organism>
<dbReference type="FunFam" id="3.40.1180.10:FF:000001">
    <property type="entry name" value="(2E,6E)-farnesyl-diphosphate-specific ditrans,polycis-undecaprenyl-diphosphate synthase"/>
    <property type="match status" value="1"/>
</dbReference>
<dbReference type="GO" id="GO:0016094">
    <property type="term" value="P:polyprenol biosynthetic process"/>
    <property type="evidence" value="ECO:0007669"/>
    <property type="project" value="TreeGrafter"/>
</dbReference>
<dbReference type="InterPro" id="IPR036424">
    <property type="entry name" value="UPP_synth-like_sf"/>
</dbReference>
<accession>A0A0K8P9D6</accession>
<dbReference type="EC" id="2.5.1.-" evidence="2"/>
<dbReference type="RefSeq" id="WP_062277149.1">
    <property type="nucleotide sequence ID" value="NZ_DF968179.1"/>
</dbReference>
<keyword evidence="1 2" id="KW-0808">Transferase</keyword>
<dbReference type="HAMAP" id="MF_01139">
    <property type="entry name" value="ISPT"/>
    <property type="match status" value="1"/>
</dbReference>
<dbReference type="Proteomes" id="UP000053370">
    <property type="component" value="Unassembled WGS sequence"/>
</dbReference>
<keyword evidence="2" id="KW-0460">Magnesium</keyword>
<dbReference type="Gene3D" id="3.40.1180.10">
    <property type="entry name" value="Decaprenyl diphosphate synthase-like"/>
    <property type="match status" value="1"/>
</dbReference>
<feature type="binding site" evidence="2">
    <location>
        <position position="35"/>
    </location>
    <ligand>
        <name>substrate</name>
    </ligand>
</feature>
<feature type="binding site" evidence="2">
    <location>
        <position position="186"/>
    </location>
    <ligand>
        <name>substrate</name>
    </ligand>
</feature>
<dbReference type="NCBIfam" id="NF011405">
    <property type="entry name" value="PRK14830.1"/>
    <property type="match status" value="1"/>
</dbReference>
<feature type="binding site" evidence="2">
    <location>
        <position position="27"/>
    </location>
    <ligand>
        <name>substrate</name>
    </ligand>
</feature>
<comment type="function">
    <text evidence="2">Catalyzes the condensation of isopentenyl diphosphate (IPP) with allylic pyrophosphates generating different type of terpenoids.</text>
</comment>
<comment type="subunit">
    <text evidence="2">Homodimer.</text>
</comment>
<evidence type="ECO:0000256" key="1">
    <source>
        <dbReference type="ARBA" id="ARBA00022679"/>
    </source>
</evidence>
<feature type="binding site" evidence="2">
    <location>
        <begin position="67"/>
        <end position="69"/>
    </location>
    <ligand>
        <name>substrate</name>
    </ligand>
</feature>
<dbReference type="GO" id="GO:0008834">
    <property type="term" value="F:ditrans,polycis-undecaprenyl-diphosphate synthase [(2E,6E)-farnesyl-diphosphate specific] activity"/>
    <property type="evidence" value="ECO:0007669"/>
    <property type="project" value="TreeGrafter"/>
</dbReference>
<dbReference type="AlphaFoldDB" id="A0A0K8P9D6"/>
<feature type="active site" description="Proton acceptor" evidence="2">
    <location>
        <position position="70"/>
    </location>
</feature>
<dbReference type="OrthoDB" id="4191603at2"/>
<feature type="binding site" evidence="2">
    <location>
        <begin position="192"/>
        <end position="194"/>
    </location>
    <ligand>
        <name>substrate</name>
    </ligand>
</feature>
<dbReference type="PANTHER" id="PTHR10291">
    <property type="entry name" value="DEHYDRODOLICHYL DIPHOSPHATE SYNTHASE FAMILY MEMBER"/>
    <property type="match status" value="1"/>
</dbReference>
<dbReference type="SUPFAM" id="SSF64005">
    <property type="entry name" value="Undecaprenyl diphosphate synthase"/>
    <property type="match status" value="1"/>
</dbReference>
<feature type="binding site" evidence="2">
    <location>
        <position position="22"/>
    </location>
    <ligand>
        <name>Mg(2+)</name>
        <dbReference type="ChEBI" id="CHEBI:18420"/>
    </ligand>
</feature>
<name>A0A0K8P9D6_9CHLR</name>
<dbReference type="InterPro" id="IPR018520">
    <property type="entry name" value="UPP_synth-like_CS"/>
</dbReference>
<comment type="cofactor">
    <cofactor evidence="2">
        <name>Mg(2+)</name>
        <dbReference type="ChEBI" id="CHEBI:18420"/>
    </cofactor>
    <text evidence="2">Binds 2 magnesium ions per subunit.</text>
</comment>
<gene>
    <name evidence="3" type="ORF">ATC1_11153</name>
</gene>
<dbReference type="PANTHER" id="PTHR10291:SF0">
    <property type="entry name" value="DEHYDRODOLICHYL DIPHOSPHATE SYNTHASE 2"/>
    <property type="match status" value="1"/>
</dbReference>
<proteinExistence type="inferred from homology"/>
<dbReference type="GO" id="GO:0030145">
    <property type="term" value="F:manganese ion binding"/>
    <property type="evidence" value="ECO:0007669"/>
    <property type="project" value="TreeGrafter"/>
</dbReference>
<dbReference type="PROSITE" id="PS01066">
    <property type="entry name" value="UPP_SYNTHASE"/>
    <property type="match status" value="1"/>
</dbReference>
<dbReference type="GO" id="GO:0000287">
    <property type="term" value="F:magnesium ion binding"/>
    <property type="evidence" value="ECO:0007669"/>
    <property type="project" value="UniProtKB-UniRule"/>
</dbReference>
<dbReference type="EMBL" id="DF968179">
    <property type="protein sequence ID" value="GAP39231.1"/>
    <property type="molecule type" value="Genomic_DNA"/>
</dbReference>
<evidence type="ECO:0000256" key="2">
    <source>
        <dbReference type="HAMAP-Rule" id="MF_01139"/>
    </source>
</evidence>
<dbReference type="CDD" id="cd00475">
    <property type="entry name" value="Cis_IPPS"/>
    <property type="match status" value="1"/>
</dbReference>
<feature type="binding site" evidence="2">
    <location>
        <begin position="23"/>
        <end position="26"/>
    </location>
    <ligand>
        <name>substrate</name>
    </ligand>
</feature>
<dbReference type="STRING" id="1678840.ATC1_11153"/>
<feature type="binding site" evidence="2">
    <location>
        <position position="39"/>
    </location>
    <ligand>
        <name>substrate</name>
    </ligand>
</feature>
<dbReference type="PATRIC" id="fig|1678840.3.peg.182"/>
<evidence type="ECO:0000313" key="3">
    <source>
        <dbReference type="EMBL" id="GAP39231.1"/>
    </source>
</evidence>
<feature type="binding site" evidence="2">
    <location>
        <position position="205"/>
    </location>
    <ligand>
        <name>Mg(2+)</name>
        <dbReference type="ChEBI" id="CHEBI:18420"/>
    </ligand>
</feature>
<reference evidence="3" key="1">
    <citation type="journal article" date="2015" name="Genome Announc.">
        <title>Draft Genome Sequence of Anaerolineae Strain TC1, a Novel Isolate from a Methanogenic Wastewater Treatment System.</title>
        <authorList>
            <person name="Matsuura N."/>
            <person name="Tourlousse D.M."/>
            <person name="Sun L."/>
            <person name="Toyonaga M."/>
            <person name="Kuroda K."/>
            <person name="Ohashi A."/>
            <person name="Cruz R."/>
            <person name="Yamaguchi T."/>
            <person name="Sekiguchi Y."/>
        </authorList>
    </citation>
    <scope>NUCLEOTIDE SEQUENCE [LARGE SCALE GENOMIC DNA]</scope>
    <source>
        <strain evidence="3">TC1</strain>
    </source>
</reference>
<keyword evidence="4" id="KW-1185">Reference proteome</keyword>
<feature type="active site" evidence="2">
    <location>
        <position position="22"/>
    </location>
</feature>